<sequence>MDLSDTLNQPEEVFKSFDISFSAANLNISQTQLDNINSDLAKLYESCQSISAGKMRLQWSLENTEFTSTKLDFEIPANSLNSSSYLVKLNASYGAEIFTYTTILKISPDTFKISLGGSKMLSIGQDLNIIPIIWKNGYLTNDFSDFILTYQLYNLEKIITTAEITSNEVIISNLSVGDYEAMFTLTSGFDSYTTTESVLITVTNTRLNTLNLYYNTPNPSISSKNFYLESTIENEDLTIASEINYVLKKNNCDFILENDLKDANTVEFFDFILTPRGSNIVKFAPNFLEQDAVYCAESIYHDTLYNSTIISKIEFTTLPIPKGGKCFSQRSSGVPMHTIFSFQCSGYLADSASTQLLYMFEIRYFNDLTVGHWILFQYSQDQILETILPKGKYEVKTSVLDQFNLIDYHPTILTVTVEEEEPVKNVTIENLTGLSCTFPSYQCSQLQNNEFYSTSFYQCLQSGVWSKKLACPSKLGCYETLEIDIICDWPQNHNLKKRFVDINTVDSIISYINSANDILQTSNSRSKALRNLATSSLLFVNSNSSDYYVARLEFYNLINSILEKSFFIDIKTTLNSISGSLQLVVQSGNTFLSKSEITLVFNLLFNLLHIADEKSSDESDLVAVQTLTEYSYNIFGVLIQNSAVLTEFNEIISKNYLDFMSTLDNFHLMERVCQQNLAAFEFEQVTKMIGVEFNLKNFENEYLYKIHFENENLNAKQCYNYILTLIKNSSSILTNIQPPVIEGFNVISLNENLVQIKIFNQTSSFLTEKFWNENYLTLQNFTVNLPKFNSSNFDFQTCGYIQINDTENLVEHINWQTKNCELVQYNLTNIVCFCKNLPSNLLFTTLYYKNSTNTQTLPTDISPSDNSNWQLIGIIFLVVLLLILAVLSGYFLWKKKTFKLSKVHHSDESVNSVVIRNNDLVEVKISKPEDTEVTSKNRSSQPAVDNQNKRIHPFTEIDNNTTDISNFQESGFQADGANSNSKLAELSMTFRDSSESILGINYKPTVIKINPSNLQKGNLADWKSSINKKLQEIKRTSVITPNTERRTSQLLFDTNNLHIISEDFSPTGTLTLEKNEIYPYDTSVSKRSKSLKKQQKANNRFSVNSGFRINNQLSAKAKSLTLSSVEDEIKDHPESVDLGTVGEYLKSGFFVEDEKDATKIEKTLKNVILTSSNGNDENSSNGNEPLLDKNSNNGILQTLQTEKKQNFTDGSDDMNSTSLTKNDKSLLNSIQSEGEHANSVRSSVSFIDD</sequence>
<organism evidence="3 4">
    <name type="scientific">Clydaea vesicula</name>
    <dbReference type="NCBI Taxonomy" id="447962"/>
    <lineage>
        <taxon>Eukaryota</taxon>
        <taxon>Fungi</taxon>
        <taxon>Fungi incertae sedis</taxon>
        <taxon>Chytridiomycota</taxon>
        <taxon>Chytridiomycota incertae sedis</taxon>
        <taxon>Chytridiomycetes</taxon>
        <taxon>Lobulomycetales</taxon>
        <taxon>Lobulomycetaceae</taxon>
        <taxon>Clydaea</taxon>
    </lineage>
</organism>
<reference evidence="3" key="1">
    <citation type="submission" date="2020-05" db="EMBL/GenBank/DDBJ databases">
        <title>Phylogenomic resolution of chytrid fungi.</title>
        <authorList>
            <person name="Stajich J.E."/>
            <person name="Amses K."/>
            <person name="Simmons R."/>
            <person name="Seto K."/>
            <person name="Myers J."/>
            <person name="Bonds A."/>
            <person name="Quandt C.A."/>
            <person name="Barry K."/>
            <person name="Liu P."/>
            <person name="Grigoriev I."/>
            <person name="Longcore J.E."/>
            <person name="James T.Y."/>
        </authorList>
    </citation>
    <scope>NUCLEOTIDE SEQUENCE</scope>
    <source>
        <strain evidence="3">JEL0476</strain>
    </source>
</reference>
<feature type="transmembrane region" description="Helical" evidence="2">
    <location>
        <begin position="869"/>
        <end position="893"/>
    </location>
</feature>
<evidence type="ECO:0000313" key="3">
    <source>
        <dbReference type="EMBL" id="KAJ3217602.1"/>
    </source>
</evidence>
<keyword evidence="4" id="KW-1185">Reference proteome</keyword>
<feature type="compositionally biased region" description="Low complexity" evidence="1">
    <location>
        <begin position="1171"/>
        <end position="1184"/>
    </location>
</feature>
<evidence type="ECO:0000313" key="4">
    <source>
        <dbReference type="Proteomes" id="UP001211065"/>
    </source>
</evidence>
<dbReference type="EMBL" id="JADGJW010000418">
    <property type="protein sequence ID" value="KAJ3217602.1"/>
    <property type="molecule type" value="Genomic_DNA"/>
</dbReference>
<gene>
    <name evidence="3" type="ORF">HK099_005397</name>
</gene>
<dbReference type="Proteomes" id="UP001211065">
    <property type="component" value="Unassembled WGS sequence"/>
</dbReference>
<dbReference type="AlphaFoldDB" id="A0AAD5TZA4"/>
<name>A0AAD5TZA4_9FUNG</name>
<protein>
    <submittedName>
        <fullName evidence="3">Uncharacterized protein</fullName>
    </submittedName>
</protein>
<feature type="region of interest" description="Disordered" evidence="1">
    <location>
        <begin position="1170"/>
        <end position="1191"/>
    </location>
</feature>
<evidence type="ECO:0000256" key="1">
    <source>
        <dbReference type="SAM" id="MobiDB-lite"/>
    </source>
</evidence>
<keyword evidence="2" id="KW-0812">Transmembrane</keyword>
<comment type="caution">
    <text evidence="3">The sequence shown here is derived from an EMBL/GenBank/DDBJ whole genome shotgun (WGS) entry which is preliminary data.</text>
</comment>
<accession>A0AAD5TZA4</accession>
<keyword evidence="2" id="KW-1133">Transmembrane helix</keyword>
<keyword evidence="2" id="KW-0472">Membrane</keyword>
<proteinExistence type="predicted"/>
<evidence type="ECO:0000256" key="2">
    <source>
        <dbReference type="SAM" id="Phobius"/>
    </source>
</evidence>